<dbReference type="Proteomes" id="UP000308632">
    <property type="component" value="Unassembled WGS sequence"/>
</dbReference>
<comment type="caution">
    <text evidence="1">The sequence shown here is derived from an EMBL/GenBank/DDBJ whole genome shotgun (WGS) entry which is preliminary data.</text>
</comment>
<organism evidence="1 2">
    <name type="scientific">Streptomyces galbus</name>
    <dbReference type="NCBI Taxonomy" id="33898"/>
    <lineage>
        <taxon>Bacteria</taxon>
        <taxon>Bacillati</taxon>
        <taxon>Actinomycetota</taxon>
        <taxon>Actinomycetes</taxon>
        <taxon>Kitasatosporales</taxon>
        <taxon>Streptomycetaceae</taxon>
        <taxon>Streptomyces</taxon>
    </lineage>
</organism>
<gene>
    <name evidence="1" type="ORF">E4U92_00630</name>
</gene>
<feature type="non-terminal residue" evidence="1">
    <location>
        <position position="65"/>
    </location>
</feature>
<protein>
    <submittedName>
        <fullName evidence="1">Uncharacterized protein</fullName>
    </submittedName>
</protein>
<reference evidence="1 2" key="1">
    <citation type="submission" date="2019-04" db="EMBL/GenBank/DDBJ databases">
        <title>Streptomyces lasaliensis sp.nov., an Actinomycete isolated from soil which produces the polyether antibiotic lasalocid.</title>
        <authorList>
            <person name="Erwin G."/>
            <person name="Haber C."/>
        </authorList>
    </citation>
    <scope>NUCLEOTIDE SEQUENCE [LARGE SCALE GENOMIC DNA]</scope>
    <source>
        <strain evidence="1 2">DSM 40089</strain>
    </source>
</reference>
<name>A0A4U5XA90_STRGB</name>
<evidence type="ECO:0000313" key="1">
    <source>
        <dbReference type="EMBL" id="TKT11682.1"/>
    </source>
</evidence>
<sequence length="65" mass="7202">MHVTRAGSRLLRQSDPCYRWDAYRCGRQTPTGEGGFGMKFDMGAQTLSTLMRDSRGSSDDLGSLI</sequence>
<dbReference type="EMBL" id="SZPR01000001">
    <property type="protein sequence ID" value="TKT11682.1"/>
    <property type="molecule type" value="Genomic_DNA"/>
</dbReference>
<dbReference type="AlphaFoldDB" id="A0A4U5XA90"/>
<evidence type="ECO:0000313" key="2">
    <source>
        <dbReference type="Proteomes" id="UP000308632"/>
    </source>
</evidence>
<proteinExistence type="predicted"/>
<accession>A0A4U5XA90</accession>